<dbReference type="Proteomes" id="UP000253862">
    <property type="component" value="Chromosome"/>
</dbReference>
<dbReference type="Pfam" id="PF03055">
    <property type="entry name" value="RPE65"/>
    <property type="match status" value="1"/>
</dbReference>
<protein>
    <submittedName>
        <fullName evidence="6">Uncharacterized protein</fullName>
    </submittedName>
</protein>
<comment type="cofactor">
    <cofactor evidence="5">
        <name>Fe(2+)</name>
        <dbReference type="ChEBI" id="CHEBI:29033"/>
    </cofactor>
    <text evidence="5">Binds 1 Fe(2+) ion per subunit.</text>
</comment>
<feature type="binding site" evidence="5">
    <location>
        <position position="168"/>
    </location>
    <ligand>
        <name>Fe cation</name>
        <dbReference type="ChEBI" id="CHEBI:24875"/>
        <note>catalytic</note>
    </ligand>
</feature>
<dbReference type="AlphaFoldDB" id="A0A345JS26"/>
<keyword evidence="3" id="KW-0560">Oxidoreductase</keyword>
<dbReference type="GO" id="GO:0016121">
    <property type="term" value="P:carotene catabolic process"/>
    <property type="evidence" value="ECO:0007669"/>
    <property type="project" value="TreeGrafter"/>
</dbReference>
<evidence type="ECO:0000256" key="5">
    <source>
        <dbReference type="PIRSR" id="PIRSR604294-1"/>
    </source>
</evidence>
<evidence type="ECO:0000256" key="3">
    <source>
        <dbReference type="ARBA" id="ARBA00023002"/>
    </source>
</evidence>
<name>A0A345JS26_9GAMM</name>
<organism evidence="6 7">
    <name type="scientific">Francisella opportunistica</name>
    <dbReference type="NCBI Taxonomy" id="2016517"/>
    <lineage>
        <taxon>Bacteria</taxon>
        <taxon>Pseudomonadati</taxon>
        <taxon>Pseudomonadota</taxon>
        <taxon>Gammaproteobacteria</taxon>
        <taxon>Thiotrichales</taxon>
        <taxon>Francisellaceae</taxon>
        <taxon>Francisella</taxon>
    </lineage>
</organism>
<sequence length="464" mass="53729">MSKLNLAFANVAEEFSQHLLKPQVSNLPDWFGGQILRVGPAKFEYGKVKLNHWFDGLAMLYSFESSKKDIYFSNKYLRSEQYFAANNGRMKYDEFGTMLPSKITSIIKTILGFKVEKPSCNVNIFSLSNRLLAATEATTLIEFSSNNLETLKEFRFNDKLKGQFSCAHPQLDPITQEQFNFVVDISRNCKYIIYKISKNSTKREKLYQFSDKQFIYNHTLFVTDNYVVLYLGPLRANPLEFLTKPIAEVISYDKNASCKFLLLNRNSLKATFIQAPTMVFLHSVNAFEVDNQIHLDFIEYTDSFDPYKKFYFKNIKTNDCKLKTQLVRTTIDISNAEISKRVVADYNVEFPRINQSFLMKSYRYVYLANRETEADFFNSIIKFDITDGSIDRYSFGDDHFVSEPIFIANPQAQSEDDGLIFVNVIDIQMQLSYIAYLNANDLTLVYKAYLPILIPPALHGIYLK</sequence>
<evidence type="ECO:0000313" key="6">
    <source>
        <dbReference type="EMBL" id="AXH30122.1"/>
    </source>
</evidence>
<dbReference type="OrthoDB" id="6636843at2"/>
<keyword evidence="4 5" id="KW-0408">Iron</keyword>
<evidence type="ECO:0000256" key="2">
    <source>
        <dbReference type="ARBA" id="ARBA00022723"/>
    </source>
</evidence>
<comment type="similarity">
    <text evidence="1">Belongs to the carotenoid oxygenase family.</text>
</comment>
<keyword evidence="2 5" id="KW-0479">Metal-binding</keyword>
<evidence type="ECO:0000256" key="4">
    <source>
        <dbReference type="ARBA" id="ARBA00023004"/>
    </source>
</evidence>
<proteinExistence type="inferred from homology"/>
<dbReference type="PANTHER" id="PTHR10543">
    <property type="entry name" value="BETA-CAROTENE DIOXYGENASE"/>
    <property type="match status" value="1"/>
</dbReference>
<keyword evidence="7" id="KW-1185">Reference proteome</keyword>
<dbReference type="RefSeq" id="WP_071629393.1">
    <property type="nucleotide sequence ID" value="NZ_CP022375.1"/>
</dbReference>
<gene>
    <name evidence="6" type="ORF">CGC43_05770</name>
</gene>
<dbReference type="KEGG" id="foo:CGC45_05765"/>
<evidence type="ECO:0000313" key="7">
    <source>
        <dbReference type="Proteomes" id="UP000253862"/>
    </source>
</evidence>
<feature type="binding site" evidence="5">
    <location>
        <position position="218"/>
    </location>
    <ligand>
        <name>Fe cation</name>
        <dbReference type="ChEBI" id="CHEBI:24875"/>
        <note>catalytic</note>
    </ligand>
</feature>
<accession>A0A345JS26</accession>
<dbReference type="PANTHER" id="PTHR10543:SF24">
    <property type="entry name" value="CAROTENOID ISOMEROOXYGENASE"/>
    <property type="match status" value="1"/>
</dbReference>
<feature type="binding site" evidence="5">
    <location>
        <position position="282"/>
    </location>
    <ligand>
        <name>Fe cation</name>
        <dbReference type="ChEBI" id="CHEBI:24875"/>
        <note>catalytic</note>
    </ligand>
</feature>
<feature type="binding site" evidence="5">
    <location>
        <position position="459"/>
    </location>
    <ligand>
        <name>Fe cation</name>
        <dbReference type="ChEBI" id="CHEBI:24875"/>
        <note>catalytic</note>
    </ligand>
</feature>
<dbReference type="EMBL" id="CP022375">
    <property type="protein sequence ID" value="AXH30122.1"/>
    <property type="molecule type" value="Genomic_DNA"/>
</dbReference>
<evidence type="ECO:0000256" key="1">
    <source>
        <dbReference type="ARBA" id="ARBA00006787"/>
    </source>
</evidence>
<reference evidence="6 7" key="1">
    <citation type="submission" date="2017-07" db="EMBL/GenBank/DDBJ databases">
        <title>Complete genome sequences and comparative analysis of the novel pathogen Francisella opportunistica.</title>
        <authorList>
            <person name="Dietrich E.A."/>
            <person name="Kingry L.C."/>
            <person name="Petersen J.M."/>
        </authorList>
    </citation>
    <scope>NUCLEOTIDE SEQUENCE [LARGE SCALE GENOMIC DNA]</scope>
    <source>
        <strain evidence="6 7">14-2155</strain>
    </source>
</reference>
<dbReference type="InterPro" id="IPR004294">
    <property type="entry name" value="Carotenoid_Oase"/>
</dbReference>
<dbReference type="GO" id="GO:0046872">
    <property type="term" value="F:metal ion binding"/>
    <property type="evidence" value="ECO:0007669"/>
    <property type="project" value="UniProtKB-KW"/>
</dbReference>
<dbReference type="GO" id="GO:0010436">
    <property type="term" value="F:carotenoid dioxygenase activity"/>
    <property type="evidence" value="ECO:0007669"/>
    <property type="project" value="TreeGrafter"/>
</dbReference>